<feature type="transmembrane region" description="Helical" evidence="6">
    <location>
        <begin position="163"/>
        <end position="183"/>
    </location>
</feature>
<dbReference type="PANTHER" id="PTHR43483:SF3">
    <property type="entry name" value="MEMBRANE TRANSPORTER PROTEIN HI_0806-RELATED"/>
    <property type="match status" value="1"/>
</dbReference>
<protein>
    <recommendedName>
        <fullName evidence="6">Probable membrane transporter protein</fullName>
    </recommendedName>
</protein>
<keyword evidence="5 6" id="KW-0472">Membrane</keyword>
<evidence type="ECO:0000256" key="5">
    <source>
        <dbReference type="ARBA" id="ARBA00023136"/>
    </source>
</evidence>
<evidence type="ECO:0000256" key="3">
    <source>
        <dbReference type="ARBA" id="ARBA00022692"/>
    </source>
</evidence>
<feature type="transmembrane region" description="Helical" evidence="6">
    <location>
        <begin position="259"/>
        <end position="280"/>
    </location>
</feature>
<comment type="subcellular location">
    <subcellularLocation>
        <location evidence="6">Cell membrane</location>
        <topology evidence="6">Multi-pass membrane protein</topology>
    </subcellularLocation>
    <subcellularLocation>
        <location evidence="1">Membrane</location>
        <topology evidence="1">Multi-pass membrane protein</topology>
    </subcellularLocation>
</comment>
<name>A0A370K5W5_9GAMM</name>
<feature type="transmembrane region" description="Helical" evidence="6">
    <location>
        <begin position="203"/>
        <end position="221"/>
    </location>
</feature>
<dbReference type="AlphaFoldDB" id="A0A370K5W5"/>
<keyword evidence="6" id="KW-1003">Cell membrane</keyword>
<dbReference type="OrthoDB" id="5145250at2"/>
<evidence type="ECO:0000313" key="7">
    <source>
        <dbReference type="EMBL" id="RDI98036.1"/>
    </source>
</evidence>
<gene>
    <name evidence="7" type="ORF">DVT68_13200</name>
</gene>
<keyword evidence="3 6" id="KW-0812">Transmembrane</keyword>
<evidence type="ECO:0000256" key="1">
    <source>
        <dbReference type="ARBA" id="ARBA00004141"/>
    </source>
</evidence>
<dbReference type="EMBL" id="QQSY01000003">
    <property type="protein sequence ID" value="RDI98036.1"/>
    <property type="molecule type" value="Genomic_DNA"/>
</dbReference>
<feature type="transmembrane region" description="Helical" evidence="6">
    <location>
        <begin position="36"/>
        <end position="60"/>
    </location>
</feature>
<evidence type="ECO:0000256" key="2">
    <source>
        <dbReference type="ARBA" id="ARBA00009142"/>
    </source>
</evidence>
<evidence type="ECO:0000313" key="8">
    <source>
        <dbReference type="Proteomes" id="UP000254711"/>
    </source>
</evidence>
<reference evidence="7 8" key="1">
    <citation type="submission" date="2018-07" db="EMBL/GenBank/DDBJ databases">
        <title>Dyella solisilvae sp. nov., isolated from the pine and broad-leaved mixed forest soil.</title>
        <authorList>
            <person name="Gao Z."/>
            <person name="Qiu L."/>
        </authorList>
    </citation>
    <scope>NUCLEOTIDE SEQUENCE [LARGE SCALE GENOMIC DNA]</scope>
    <source>
        <strain evidence="7 8">DHG54</strain>
    </source>
</reference>
<evidence type="ECO:0000256" key="6">
    <source>
        <dbReference type="RuleBase" id="RU363041"/>
    </source>
</evidence>
<dbReference type="Pfam" id="PF01925">
    <property type="entry name" value="TauE"/>
    <property type="match status" value="1"/>
</dbReference>
<dbReference type="GO" id="GO:0005886">
    <property type="term" value="C:plasma membrane"/>
    <property type="evidence" value="ECO:0007669"/>
    <property type="project" value="UniProtKB-SubCell"/>
</dbReference>
<keyword evidence="8" id="KW-1185">Reference proteome</keyword>
<feature type="transmembrane region" description="Helical" evidence="6">
    <location>
        <begin position="128"/>
        <end position="151"/>
    </location>
</feature>
<evidence type="ECO:0000256" key="4">
    <source>
        <dbReference type="ARBA" id="ARBA00022989"/>
    </source>
</evidence>
<dbReference type="InterPro" id="IPR002781">
    <property type="entry name" value="TM_pro_TauE-like"/>
</dbReference>
<keyword evidence="4 6" id="KW-1133">Transmembrane helix</keyword>
<feature type="transmembrane region" description="Helical" evidence="6">
    <location>
        <begin position="233"/>
        <end position="253"/>
    </location>
</feature>
<sequence length="300" mass="30510">MLIALLATLGIAILVYGAVLLRAALARGAAPRAEAVALGAATNFLDTLGVGSFAPTMAWFKLRGLVPDRLIPSTMLVGHTLPEMTQAVIFLAILGVFVDPVLLAGCVIAVLLGALLGAPLVARTRVPVVQAVVGVALLVAAAFYALANVGLMPVGGVATSLPLPLMLSAIAANFVFGVLLNFGVGNYAPTLAMLSLMGMDPRLSFPIMAAGAALAAAGASVRHIGSGYVDLRIAVGLAVGGTPAVLLAAFLVKSMSVEVLRWLVTAVVVYAAVVMLRAAWVGRGERQPHIHAASEGGLDP</sequence>
<accession>A0A370K5W5</accession>
<proteinExistence type="inferred from homology"/>
<dbReference type="Proteomes" id="UP000254711">
    <property type="component" value="Unassembled WGS sequence"/>
</dbReference>
<dbReference type="PANTHER" id="PTHR43483">
    <property type="entry name" value="MEMBRANE TRANSPORTER PROTEIN HI_0806-RELATED"/>
    <property type="match status" value="1"/>
</dbReference>
<dbReference type="RefSeq" id="WP_114825553.1">
    <property type="nucleotide sequence ID" value="NZ_QQSY01000003.1"/>
</dbReference>
<comment type="caution">
    <text evidence="7">The sequence shown here is derived from an EMBL/GenBank/DDBJ whole genome shotgun (WGS) entry which is preliminary data.</text>
</comment>
<organism evidence="7 8">
    <name type="scientific">Dyella solisilvae</name>
    <dbReference type="NCBI Taxonomy" id="1920168"/>
    <lineage>
        <taxon>Bacteria</taxon>
        <taxon>Pseudomonadati</taxon>
        <taxon>Pseudomonadota</taxon>
        <taxon>Gammaproteobacteria</taxon>
        <taxon>Lysobacterales</taxon>
        <taxon>Rhodanobacteraceae</taxon>
        <taxon>Dyella</taxon>
    </lineage>
</organism>
<feature type="transmembrane region" description="Helical" evidence="6">
    <location>
        <begin position="88"/>
        <end position="116"/>
    </location>
</feature>
<comment type="similarity">
    <text evidence="2 6">Belongs to the 4-toluene sulfonate uptake permease (TSUP) (TC 2.A.102) family.</text>
</comment>